<keyword evidence="5" id="KW-0862">Zinc</keyword>
<feature type="compositionally biased region" description="Pro residues" evidence="6">
    <location>
        <begin position="1174"/>
        <end position="1184"/>
    </location>
</feature>
<evidence type="ECO:0000259" key="7">
    <source>
        <dbReference type="PROSITE" id="PS50103"/>
    </source>
</evidence>
<feature type="compositionally biased region" description="Pro residues" evidence="6">
    <location>
        <begin position="951"/>
        <end position="969"/>
    </location>
</feature>
<feature type="compositionally biased region" description="Low complexity" evidence="6">
    <location>
        <begin position="970"/>
        <end position="997"/>
    </location>
</feature>
<evidence type="ECO:0000256" key="1">
    <source>
        <dbReference type="ARBA" id="ARBA00004123"/>
    </source>
</evidence>
<feature type="compositionally biased region" description="Pro residues" evidence="6">
    <location>
        <begin position="1081"/>
        <end position="1095"/>
    </location>
</feature>
<dbReference type="SMART" id="SM00509">
    <property type="entry name" value="TFS2N"/>
    <property type="match status" value="1"/>
</dbReference>
<feature type="region of interest" description="Disordered" evidence="6">
    <location>
        <begin position="1293"/>
        <end position="1329"/>
    </location>
</feature>
<feature type="compositionally biased region" description="Low complexity" evidence="6">
    <location>
        <begin position="939"/>
        <end position="950"/>
    </location>
</feature>
<dbReference type="CDD" id="cd00183">
    <property type="entry name" value="TFIIS_I"/>
    <property type="match status" value="1"/>
</dbReference>
<gene>
    <name evidence="9" type="ORF">VOLCADRAFT_118487</name>
</gene>
<evidence type="ECO:0000313" key="10">
    <source>
        <dbReference type="Proteomes" id="UP000001058"/>
    </source>
</evidence>
<dbReference type="PROSITE" id="PS51319">
    <property type="entry name" value="TFIIS_N"/>
    <property type="match status" value="1"/>
</dbReference>
<dbReference type="SUPFAM" id="SSF47676">
    <property type="entry name" value="Conserved domain common to transcription factors TFIIS, elongin A, CRSP70"/>
    <property type="match status" value="1"/>
</dbReference>
<dbReference type="RefSeq" id="XP_002953870.1">
    <property type="nucleotide sequence ID" value="XM_002953824.1"/>
</dbReference>
<dbReference type="GeneID" id="9616962"/>
<feature type="compositionally biased region" description="Low complexity" evidence="6">
    <location>
        <begin position="625"/>
        <end position="634"/>
    </location>
</feature>
<reference evidence="9 10" key="1">
    <citation type="journal article" date="2010" name="Science">
        <title>Genomic analysis of organismal complexity in the multicellular green alga Volvox carteri.</title>
        <authorList>
            <person name="Prochnik S.E."/>
            <person name="Umen J."/>
            <person name="Nedelcu A.M."/>
            <person name="Hallmann A."/>
            <person name="Miller S.M."/>
            <person name="Nishii I."/>
            <person name="Ferris P."/>
            <person name="Kuo A."/>
            <person name="Mitros T."/>
            <person name="Fritz-Laylin L.K."/>
            <person name="Hellsten U."/>
            <person name="Chapman J."/>
            <person name="Simakov O."/>
            <person name="Rensing S.A."/>
            <person name="Terry A."/>
            <person name="Pangilinan J."/>
            <person name="Kapitonov V."/>
            <person name="Jurka J."/>
            <person name="Salamov A."/>
            <person name="Shapiro H."/>
            <person name="Schmutz J."/>
            <person name="Grimwood J."/>
            <person name="Lindquist E."/>
            <person name="Lucas S."/>
            <person name="Grigoriev I.V."/>
            <person name="Schmitt R."/>
            <person name="Kirk D."/>
            <person name="Rokhsar D.S."/>
        </authorList>
    </citation>
    <scope>NUCLEOTIDE SEQUENCE [LARGE SCALE GENOMIC DNA]</scope>
    <source>
        <strain evidence="10">f. Nagariensis / Eve</strain>
    </source>
</reference>
<dbReference type="InterPro" id="IPR003617">
    <property type="entry name" value="TFIIS/CRSP70_N_sub"/>
</dbReference>
<dbReference type="eggNOG" id="KOG1886">
    <property type="taxonomic scope" value="Eukaryota"/>
</dbReference>
<feature type="region of interest" description="Disordered" evidence="6">
    <location>
        <begin position="192"/>
        <end position="228"/>
    </location>
</feature>
<dbReference type="STRING" id="3068.D8U5D2"/>
<dbReference type="InterPro" id="IPR000571">
    <property type="entry name" value="Znf_CCCH"/>
</dbReference>
<dbReference type="Pfam" id="PF00642">
    <property type="entry name" value="zf-CCCH"/>
    <property type="match status" value="1"/>
</dbReference>
<feature type="compositionally biased region" description="Low complexity" evidence="6">
    <location>
        <begin position="1010"/>
        <end position="1029"/>
    </location>
</feature>
<protein>
    <recommendedName>
        <fullName evidence="2">Serine/threonine-protein phosphatase 1 regulatory subunit 10</fullName>
    </recommendedName>
</protein>
<keyword evidence="10" id="KW-1185">Reference proteome</keyword>
<dbReference type="PROSITE" id="PS50103">
    <property type="entry name" value="ZF_C3H1"/>
    <property type="match status" value="1"/>
</dbReference>
<feature type="region of interest" description="Disordered" evidence="6">
    <location>
        <begin position="625"/>
        <end position="765"/>
    </location>
</feature>
<proteinExistence type="predicted"/>
<evidence type="ECO:0000256" key="6">
    <source>
        <dbReference type="SAM" id="MobiDB-lite"/>
    </source>
</evidence>
<feature type="compositionally biased region" description="Low complexity" evidence="6">
    <location>
        <begin position="798"/>
        <end position="807"/>
    </location>
</feature>
<name>D8U5D2_VOLCA</name>
<dbReference type="InterPro" id="IPR035441">
    <property type="entry name" value="TFIIS/LEDGF_dom_sf"/>
</dbReference>
<feature type="region of interest" description="Disordered" evidence="6">
    <location>
        <begin position="531"/>
        <end position="551"/>
    </location>
</feature>
<dbReference type="GO" id="GO:0005694">
    <property type="term" value="C:chromosome"/>
    <property type="evidence" value="ECO:0007669"/>
    <property type="project" value="UniProtKB-SubCell"/>
</dbReference>
<evidence type="ECO:0000256" key="3">
    <source>
        <dbReference type="ARBA" id="ARBA00023242"/>
    </source>
</evidence>
<dbReference type="Gene3D" id="1.20.930.10">
    <property type="entry name" value="Conserved domain common to transcription factors TFIIS, elongin A, CRSP70"/>
    <property type="match status" value="1"/>
</dbReference>
<organism evidence="10">
    <name type="scientific">Volvox carteri f. nagariensis</name>
    <dbReference type="NCBI Taxonomy" id="3068"/>
    <lineage>
        <taxon>Eukaryota</taxon>
        <taxon>Viridiplantae</taxon>
        <taxon>Chlorophyta</taxon>
        <taxon>core chlorophytes</taxon>
        <taxon>Chlorophyceae</taxon>
        <taxon>CS clade</taxon>
        <taxon>Chlamydomonadales</taxon>
        <taxon>Volvocaceae</taxon>
        <taxon>Volvox</taxon>
    </lineage>
</organism>
<feature type="compositionally biased region" description="Low complexity" evidence="6">
    <location>
        <begin position="476"/>
        <end position="509"/>
    </location>
</feature>
<dbReference type="InterPro" id="IPR017923">
    <property type="entry name" value="TFIIS_N"/>
</dbReference>
<dbReference type="EMBL" id="GL378359">
    <property type="protein sequence ID" value="EFJ45194.1"/>
    <property type="molecule type" value="Genomic_DNA"/>
</dbReference>
<evidence type="ECO:0000256" key="4">
    <source>
        <dbReference type="PROSITE-ProRule" id="PRU00649"/>
    </source>
</evidence>
<feature type="compositionally biased region" description="Gly residues" evidence="6">
    <location>
        <begin position="1209"/>
        <end position="1231"/>
    </location>
</feature>
<feature type="compositionally biased region" description="Pro residues" evidence="6">
    <location>
        <begin position="1232"/>
        <end position="1260"/>
    </location>
</feature>
<keyword evidence="3 4" id="KW-0539">Nucleus</keyword>
<dbReference type="GO" id="GO:0008270">
    <property type="term" value="F:zinc ion binding"/>
    <property type="evidence" value="ECO:0007669"/>
    <property type="project" value="UniProtKB-KW"/>
</dbReference>
<keyword evidence="5" id="KW-0863">Zinc-finger</keyword>
<sequence>MDLLGAAASIPQVLQPGPVFHTPLAHLDGASCAQDPVDGDKDEASQLQPRAPDTSAVEHALDWPTGWNPHQEYLVSGSALLAATPQSSLDPADLFMAREPQLPAASVLPASDPSCNSGVCALLNCGSGSIAQLPTSQETTDIVLGGNCTGRRKRLAAEMQFEGDGGHGACGTGPGGCTGDLGLRPSGSCHNCQGSEERPCVDTARGGPGSSGTPNNVHGSGSGAADMDVADGAQHHEREVFGSEGTPAAVAVDAAAAEPSRSPPDAGGGSGGTAPYAALAQQPSTTAPKSGCGGPSASAPEAGSTAVMDTLAKELGPIMARCGGVSDTRHAGRLAALVEGEERLGGRLTLLTVVQQSTQDVLRLFVQGTGLRSLERWVIQFRDEGRHPALVKVISCLKMLPIDLIALKGSSIGQTVGKLRKHTNQAVRAAAAELVDQWKSVVDRSVGKGEARQGGKSKADGFAQEGPNKRPRKQADQSGATAAAAAGPGSSGKQQPSGPGSDGAATSNSTAASSSKLAVMDDDLFVSAAAAGGSGSGGSSSHPPGQHRSLGLTSFITGAKKVGRGWCGVSAGREAQLGVLAAEGKWKSSHDGSREVHAMKLENVVPSRLGSMGAAQSTATAAGAAAPAGMSGTSEAAAEDGSGAPHSPTSPRGDGAAAGLEAAGVDGAPGPGSPKPGGDGAAAPGGSSTPSLVPLAGGEGPSATAGPAAGAGSAVPKAMTLPRLGTLAGPSNPTSAHARAMAARARAPSPEPAPRREKKKTVSWAGDDGLASYRLFKKDDPPQAAKSDAVLTAEDEAAATAGEGAAGFQSAARREHASERMALIAQHQQEEQERQQELERWAAMRPTVPWVEPPELYLGAVLPQQLPALGEDSTEREVQVRLRQHTPRVVYYSPSQIPPSPAEPPPEPEPDLYRVRHIPLNVPSGPQMPRGQPPHPGVALPLPYGGQLPPGQLPAPLIPGGPPPPPPPQQQQQQPPLAQGAQPGLQQGPPAQLTLPPDLVASLPALISTLAQQPPGLPHGGPAPQQPQQGGPGPGQGPAGPGPQGQPGPQPQGLLLPPHQHQHPHGLPHPHARGSHGGSGPPQPQGPQPGQPPASGPMVGAPGGAPLRPMEFGMQPPPPHAGIGPGPGPGPGRPGGRFEPGLGPGPGQGPGGPPMPPRKDGQPTVMRPRRVDEPPGPGPGPGPMAQPHAHLMGPGRGPRHAMPPHHMPGSGGPASHGMGPLGAGGGPGPGGWAPPPGPGGPGSGPPPGQGMAGPPPPGPHGPSRTLCMYFNTPGGCRNGESCRFLHVHSQDMGPPYDNGPYSGPGRSGMGMGRPGGGPPPGMPGGMRRR</sequence>
<feature type="compositionally biased region" description="Low complexity" evidence="6">
    <location>
        <begin position="733"/>
        <end position="748"/>
    </location>
</feature>
<feature type="region of interest" description="Disordered" evidence="6">
    <location>
        <begin position="34"/>
        <end position="53"/>
    </location>
</feature>
<feature type="region of interest" description="Disordered" evidence="6">
    <location>
        <begin position="446"/>
        <end position="509"/>
    </location>
</feature>
<dbReference type="Pfam" id="PF08711">
    <property type="entry name" value="Med26"/>
    <property type="match status" value="1"/>
</dbReference>
<feature type="compositionally biased region" description="Low complexity" evidence="6">
    <location>
        <begin position="701"/>
        <end position="714"/>
    </location>
</feature>
<dbReference type="KEGG" id="vcn:VOLCADRAFT_118487"/>
<evidence type="ECO:0000256" key="2">
    <source>
        <dbReference type="ARBA" id="ARBA00022330"/>
    </source>
</evidence>
<feature type="zinc finger region" description="C3H1-type" evidence="5">
    <location>
        <begin position="1261"/>
        <end position="1289"/>
    </location>
</feature>
<evidence type="ECO:0000313" key="9">
    <source>
        <dbReference type="EMBL" id="EFJ45194.1"/>
    </source>
</evidence>
<feature type="compositionally biased region" description="Gly residues" evidence="6">
    <location>
        <begin position="1030"/>
        <end position="1039"/>
    </location>
</feature>
<accession>D8U5D2</accession>
<feature type="region of interest" description="Disordered" evidence="6">
    <location>
        <begin position="253"/>
        <end position="304"/>
    </location>
</feature>
<keyword evidence="5" id="KW-0479">Metal-binding</keyword>
<feature type="domain" description="C3H1-type" evidence="7">
    <location>
        <begin position="1261"/>
        <end position="1289"/>
    </location>
</feature>
<comment type="subcellular location">
    <subcellularLocation>
        <location evidence="1 4">Nucleus</location>
    </subcellularLocation>
</comment>
<feature type="domain" description="TFIIS N-terminal" evidence="8">
    <location>
        <begin position="373"/>
        <end position="445"/>
    </location>
</feature>
<evidence type="ECO:0000256" key="5">
    <source>
        <dbReference type="PROSITE-ProRule" id="PRU00723"/>
    </source>
</evidence>
<dbReference type="Proteomes" id="UP000001058">
    <property type="component" value="Unassembled WGS sequence"/>
</dbReference>
<dbReference type="InParanoid" id="D8U5D2"/>
<feature type="compositionally biased region" description="Pro residues" evidence="6">
    <location>
        <begin position="1115"/>
        <end position="1132"/>
    </location>
</feature>
<feature type="region of interest" description="Disordered" evidence="6">
    <location>
        <begin position="887"/>
        <end position="1260"/>
    </location>
</feature>
<feature type="compositionally biased region" description="Pro residues" evidence="6">
    <location>
        <begin position="896"/>
        <end position="907"/>
    </location>
</feature>
<dbReference type="GO" id="GO:0005634">
    <property type="term" value="C:nucleus"/>
    <property type="evidence" value="ECO:0007669"/>
    <property type="project" value="UniProtKB-SubCell"/>
</dbReference>
<feature type="compositionally biased region" description="Gly residues" evidence="6">
    <location>
        <begin position="667"/>
        <end position="680"/>
    </location>
</feature>
<dbReference type="OrthoDB" id="550309at2759"/>
<evidence type="ECO:0000259" key="8">
    <source>
        <dbReference type="PROSITE" id="PS51319"/>
    </source>
</evidence>
<dbReference type="SMART" id="SM00356">
    <property type="entry name" value="ZnF_C3H1"/>
    <property type="match status" value="1"/>
</dbReference>
<feature type="compositionally biased region" description="Gly residues" evidence="6">
    <location>
        <begin position="1305"/>
        <end position="1315"/>
    </location>
</feature>
<feature type="region of interest" description="Disordered" evidence="6">
    <location>
        <begin position="796"/>
        <end position="816"/>
    </location>
</feature>
<feature type="compositionally biased region" description="Low complexity" evidence="6">
    <location>
        <begin position="653"/>
        <end position="666"/>
    </location>
</feature>
<feature type="compositionally biased region" description="Basic and acidic residues" evidence="6">
    <location>
        <begin position="446"/>
        <end position="459"/>
    </location>
</feature>
<feature type="compositionally biased region" description="Basic residues" evidence="6">
    <location>
        <begin position="1060"/>
        <end position="1074"/>
    </location>
</feature>
<feature type="compositionally biased region" description="Low complexity" evidence="6">
    <location>
        <begin position="681"/>
        <end position="691"/>
    </location>
</feature>
<feature type="compositionally biased region" description="Pro residues" evidence="6">
    <location>
        <begin position="1040"/>
        <end position="1050"/>
    </location>
</feature>